<feature type="domain" description="EF-hand" evidence="5">
    <location>
        <begin position="148"/>
        <end position="182"/>
    </location>
</feature>
<dbReference type="SMART" id="SM00054">
    <property type="entry name" value="EFh"/>
    <property type="match status" value="2"/>
</dbReference>
<gene>
    <name evidence="6" type="ORF">ACJIZ3_014658</name>
</gene>
<organism evidence="6 7">
    <name type="scientific">Penstemon smallii</name>
    <dbReference type="NCBI Taxonomy" id="265156"/>
    <lineage>
        <taxon>Eukaryota</taxon>
        <taxon>Viridiplantae</taxon>
        <taxon>Streptophyta</taxon>
        <taxon>Embryophyta</taxon>
        <taxon>Tracheophyta</taxon>
        <taxon>Spermatophyta</taxon>
        <taxon>Magnoliopsida</taxon>
        <taxon>eudicotyledons</taxon>
        <taxon>Gunneridae</taxon>
        <taxon>Pentapetalae</taxon>
        <taxon>asterids</taxon>
        <taxon>lamiids</taxon>
        <taxon>Lamiales</taxon>
        <taxon>Plantaginaceae</taxon>
        <taxon>Cheloneae</taxon>
        <taxon>Penstemon</taxon>
    </lineage>
</organism>
<keyword evidence="3" id="KW-0106">Calcium</keyword>
<comment type="caution">
    <text evidence="6">The sequence shown here is derived from an EMBL/GenBank/DDBJ whole genome shotgun (WGS) entry which is preliminary data.</text>
</comment>
<feature type="domain" description="EF-hand" evidence="5">
    <location>
        <begin position="110"/>
        <end position="145"/>
    </location>
</feature>
<accession>A0ABD3RUI7</accession>
<name>A0ABD3RUI7_9LAMI</name>
<dbReference type="InterPro" id="IPR011992">
    <property type="entry name" value="EF-hand-dom_pair"/>
</dbReference>
<keyword evidence="7" id="KW-1185">Reference proteome</keyword>
<dbReference type="FunFam" id="1.10.238.10:FF:000003">
    <property type="entry name" value="Calmodulin A"/>
    <property type="match status" value="1"/>
</dbReference>
<dbReference type="CDD" id="cd00051">
    <property type="entry name" value="EFh"/>
    <property type="match status" value="1"/>
</dbReference>
<evidence type="ECO:0000313" key="6">
    <source>
        <dbReference type="EMBL" id="KAL3813390.1"/>
    </source>
</evidence>
<dbReference type="PANTHER" id="PTHR10891">
    <property type="entry name" value="EF-HAND CALCIUM-BINDING DOMAIN CONTAINING PROTEIN"/>
    <property type="match status" value="1"/>
</dbReference>
<sequence length="182" mass="20875">MNLNNIQLTFLIVGFIESLLLLIFIERKTIYNFFLGIKSSIQSQSNHAATKNEDFGPSTKQEKRTDQSVCRGEMELVLRSLGMTNNSEEEKLPARLDFDQLFNLFEEEHPTFNEVKEAFDVFDKNGDGFIDAGELQNVLCALGFKEGSEKENCWRMIGVFDENDDGRIDFDEFLKIMETSSC</sequence>
<keyword evidence="4" id="KW-1133">Transmembrane helix</keyword>
<reference evidence="6 7" key="1">
    <citation type="submission" date="2024-12" db="EMBL/GenBank/DDBJ databases">
        <title>The unique morphological basis and parallel evolutionary history of personate flowers in Penstemon.</title>
        <authorList>
            <person name="Depatie T.H."/>
            <person name="Wessinger C.A."/>
        </authorList>
    </citation>
    <scope>NUCLEOTIDE SEQUENCE [LARGE SCALE GENOMIC DNA]</scope>
    <source>
        <strain evidence="6">WTNN_2</strain>
        <tissue evidence="6">Leaf</tissue>
    </source>
</reference>
<dbReference type="Gene3D" id="1.10.238.10">
    <property type="entry name" value="EF-hand"/>
    <property type="match status" value="1"/>
</dbReference>
<keyword evidence="4" id="KW-0812">Transmembrane</keyword>
<keyword evidence="2" id="KW-0677">Repeat</keyword>
<evidence type="ECO:0000259" key="5">
    <source>
        <dbReference type="PROSITE" id="PS50222"/>
    </source>
</evidence>
<evidence type="ECO:0000256" key="1">
    <source>
        <dbReference type="ARBA" id="ARBA00022723"/>
    </source>
</evidence>
<dbReference type="InterPro" id="IPR018247">
    <property type="entry name" value="EF_Hand_1_Ca_BS"/>
</dbReference>
<evidence type="ECO:0000256" key="4">
    <source>
        <dbReference type="SAM" id="Phobius"/>
    </source>
</evidence>
<evidence type="ECO:0000313" key="7">
    <source>
        <dbReference type="Proteomes" id="UP001634393"/>
    </source>
</evidence>
<dbReference type="Proteomes" id="UP001634393">
    <property type="component" value="Unassembled WGS sequence"/>
</dbReference>
<protein>
    <recommendedName>
        <fullName evidence="5">EF-hand domain-containing protein</fullName>
    </recommendedName>
</protein>
<evidence type="ECO:0000256" key="3">
    <source>
        <dbReference type="ARBA" id="ARBA00022837"/>
    </source>
</evidence>
<keyword evidence="4" id="KW-0472">Membrane</keyword>
<dbReference type="GO" id="GO:0046872">
    <property type="term" value="F:metal ion binding"/>
    <property type="evidence" value="ECO:0007669"/>
    <property type="project" value="UniProtKB-KW"/>
</dbReference>
<feature type="transmembrane region" description="Helical" evidence="4">
    <location>
        <begin position="6"/>
        <end position="25"/>
    </location>
</feature>
<dbReference type="PROSITE" id="PS00018">
    <property type="entry name" value="EF_HAND_1"/>
    <property type="match status" value="2"/>
</dbReference>
<dbReference type="Pfam" id="PF13499">
    <property type="entry name" value="EF-hand_7"/>
    <property type="match status" value="1"/>
</dbReference>
<evidence type="ECO:0000256" key="2">
    <source>
        <dbReference type="ARBA" id="ARBA00022737"/>
    </source>
</evidence>
<dbReference type="InterPro" id="IPR002048">
    <property type="entry name" value="EF_hand_dom"/>
</dbReference>
<keyword evidence="1" id="KW-0479">Metal-binding</keyword>
<proteinExistence type="predicted"/>
<dbReference type="AlphaFoldDB" id="A0ABD3RUI7"/>
<dbReference type="PROSITE" id="PS50222">
    <property type="entry name" value="EF_HAND_2"/>
    <property type="match status" value="2"/>
</dbReference>
<dbReference type="EMBL" id="JBJXBP010000008">
    <property type="protein sequence ID" value="KAL3813390.1"/>
    <property type="molecule type" value="Genomic_DNA"/>
</dbReference>
<dbReference type="InterPro" id="IPR039647">
    <property type="entry name" value="EF_hand_pair_protein_CML-like"/>
</dbReference>
<dbReference type="SUPFAM" id="SSF47473">
    <property type="entry name" value="EF-hand"/>
    <property type="match status" value="1"/>
</dbReference>